<accession>A0AA46TH76</accession>
<reference evidence="4" key="1">
    <citation type="submission" date="2022-01" db="EMBL/GenBank/DDBJ databases">
        <title>Nocardioidaceae gen. sp. A5X3R13.</title>
        <authorList>
            <person name="Lopez Marin M.A."/>
            <person name="Uhlik O."/>
        </authorList>
    </citation>
    <scope>NUCLEOTIDE SEQUENCE</scope>
    <source>
        <strain evidence="4">A5X3R13</strain>
    </source>
</reference>
<evidence type="ECO:0000313" key="5">
    <source>
        <dbReference type="Proteomes" id="UP001164390"/>
    </source>
</evidence>
<dbReference type="PANTHER" id="PTHR43072">
    <property type="entry name" value="N-ACETYLTRANSFERASE"/>
    <property type="match status" value="1"/>
</dbReference>
<dbReference type="Proteomes" id="UP001164390">
    <property type="component" value="Chromosome"/>
</dbReference>
<feature type="domain" description="N-acetyltransferase" evidence="3">
    <location>
        <begin position="6"/>
        <end position="192"/>
    </location>
</feature>
<evidence type="ECO:0000259" key="3">
    <source>
        <dbReference type="PROSITE" id="PS51186"/>
    </source>
</evidence>
<keyword evidence="1" id="KW-0808">Transferase</keyword>
<dbReference type="Gene3D" id="3.40.630.30">
    <property type="match status" value="1"/>
</dbReference>
<dbReference type="PANTHER" id="PTHR43072:SF23">
    <property type="entry name" value="UPF0039 PROTEIN C11D3.02C"/>
    <property type="match status" value="1"/>
</dbReference>
<evidence type="ECO:0000256" key="2">
    <source>
        <dbReference type="ARBA" id="ARBA00023315"/>
    </source>
</evidence>
<dbReference type="CDD" id="cd04301">
    <property type="entry name" value="NAT_SF"/>
    <property type="match status" value="1"/>
</dbReference>
<dbReference type="KEGG" id="sgrg:L0C25_22795"/>
<organism evidence="4 5">
    <name type="scientific">Solicola gregarius</name>
    <dbReference type="NCBI Taxonomy" id="2908642"/>
    <lineage>
        <taxon>Bacteria</taxon>
        <taxon>Bacillati</taxon>
        <taxon>Actinomycetota</taxon>
        <taxon>Actinomycetes</taxon>
        <taxon>Propionibacteriales</taxon>
        <taxon>Nocardioidaceae</taxon>
        <taxon>Solicola</taxon>
    </lineage>
</organism>
<evidence type="ECO:0000256" key="1">
    <source>
        <dbReference type="ARBA" id="ARBA00022679"/>
    </source>
</evidence>
<dbReference type="InterPro" id="IPR000182">
    <property type="entry name" value="GNAT_dom"/>
</dbReference>
<dbReference type="SUPFAM" id="SSF55729">
    <property type="entry name" value="Acyl-CoA N-acyltransferases (Nat)"/>
    <property type="match status" value="1"/>
</dbReference>
<dbReference type="AlphaFoldDB" id="A0AA46TH76"/>
<sequence length="202" mass="22116">MSRVSIVVRDAEIEDAAALIEVWDQCNAVDIESYDSETASGIHRKPMVAEAADALSEQLSDPDRKILVAVRDGDVVGAIAFRRQLLSLIQTEKVIVVTDLHVAPRHRRRLIASSLISAGVRWAEDVNCEVMMAVSPADSRDANRFLNRIGFGQVAVVRAAQVSALGSRFAGIATSSRFTGRLIALRRTMRRRQSHVRPGSSV</sequence>
<proteinExistence type="predicted"/>
<dbReference type="InterPro" id="IPR016181">
    <property type="entry name" value="Acyl_CoA_acyltransferase"/>
</dbReference>
<gene>
    <name evidence="4" type="ORF">L0C25_22795</name>
</gene>
<evidence type="ECO:0000313" key="4">
    <source>
        <dbReference type="EMBL" id="UYM05304.1"/>
    </source>
</evidence>
<keyword evidence="2" id="KW-0012">Acyltransferase</keyword>
<dbReference type="PROSITE" id="PS51186">
    <property type="entry name" value="GNAT"/>
    <property type="match status" value="1"/>
</dbReference>
<name>A0AA46TH76_9ACTN</name>
<dbReference type="EMBL" id="CP094970">
    <property type="protein sequence ID" value="UYM05304.1"/>
    <property type="molecule type" value="Genomic_DNA"/>
</dbReference>
<dbReference type="RefSeq" id="WP_271634112.1">
    <property type="nucleotide sequence ID" value="NZ_CP094970.1"/>
</dbReference>
<dbReference type="GO" id="GO:0016747">
    <property type="term" value="F:acyltransferase activity, transferring groups other than amino-acyl groups"/>
    <property type="evidence" value="ECO:0007669"/>
    <property type="project" value="InterPro"/>
</dbReference>
<protein>
    <submittedName>
        <fullName evidence="4">GNAT family N-acetyltransferase</fullName>
    </submittedName>
</protein>
<dbReference type="Pfam" id="PF00583">
    <property type="entry name" value="Acetyltransf_1"/>
    <property type="match status" value="1"/>
</dbReference>
<keyword evidence="5" id="KW-1185">Reference proteome</keyword>